<dbReference type="Gene3D" id="3.10.180.10">
    <property type="entry name" value="2,3-Dihydroxybiphenyl 1,2-Dioxygenase, domain 1"/>
    <property type="match status" value="1"/>
</dbReference>
<gene>
    <name evidence="2" type="ORF">HXX08_06040</name>
    <name evidence="3" type="ORF">OZ401_000555</name>
</gene>
<dbReference type="PANTHER" id="PTHR35908:SF1">
    <property type="entry name" value="CONSERVED PROTEIN"/>
    <property type="match status" value="1"/>
</dbReference>
<dbReference type="RefSeq" id="WP_341469194.1">
    <property type="nucleotide sequence ID" value="NZ_CP128399.1"/>
</dbReference>
<dbReference type="PANTHER" id="PTHR35908">
    <property type="entry name" value="HYPOTHETICAL FUSION PROTEIN"/>
    <property type="match status" value="1"/>
</dbReference>
<protein>
    <submittedName>
        <fullName evidence="2">VOC family protein</fullName>
    </submittedName>
</protein>
<dbReference type="EMBL" id="JACATZ010000001">
    <property type="protein sequence ID" value="NWJ45423.1"/>
    <property type="molecule type" value="Genomic_DNA"/>
</dbReference>
<dbReference type="SUPFAM" id="SSF54593">
    <property type="entry name" value="Glyoxalase/Bleomycin resistance protein/Dihydroxybiphenyl dioxygenase"/>
    <property type="match status" value="1"/>
</dbReference>
<keyword evidence="5" id="KW-1185">Reference proteome</keyword>
<dbReference type="Proteomes" id="UP000521676">
    <property type="component" value="Unassembled WGS sequence"/>
</dbReference>
<reference evidence="3" key="2">
    <citation type="journal article" date="2024" name="Nature">
        <title>Anoxygenic phototroph of the Chloroflexota uses a type I reaction centre.</title>
        <authorList>
            <person name="Tsuji J.M."/>
            <person name="Shaw N.A."/>
            <person name="Nagashima S."/>
            <person name="Venkiteswaran J.J."/>
            <person name="Schiff S.L."/>
            <person name="Watanabe T."/>
            <person name="Fukui M."/>
            <person name="Hanada S."/>
            <person name="Tank M."/>
            <person name="Neufeld J.D."/>
        </authorList>
    </citation>
    <scope>NUCLEOTIDE SEQUENCE</scope>
    <source>
        <strain evidence="3">L227-S17</strain>
    </source>
</reference>
<evidence type="ECO:0000313" key="5">
    <source>
        <dbReference type="Proteomes" id="UP001431572"/>
    </source>
</evidence>
<dbReference type="InterPro" id="IPR029068">
    <property type="entry name" value="Glyas_Bleomycin-R_OHBP_Dase"/>
</dbReference>
<dbReference type="AlphaFoldDB" id="A0A8T7LWT0"/>
<reference evidence="2 4" key="1">
    <citation type="submission" date="2020-06" db="EMBL/GenBank/DDBJ databases">
        <title>Anoxygenic phototrophic Chloroflexota member uses a Type I reaction center.</title>
        <authorList>
            <person name="Tsuji J.M."/>
            <person name="Shaw N.A."/>
            <person name="Nagashima S."/>
            <person name="Venkiteswaran J."/>
            <person name="Schiff S.L."/>
            <person name="Hanada S."/>
            <person name="Tank M."/>
            <person name="Neufeld J.D."/>
        </authorList>
    </citation>
    <scope>NUCLEOTIDE SEQUENCE [LARGE SCALE GENOMIC DNA]</scope>
    <source>
        <strain evidence="2">L227-S17</strain>
    </source>
</reference>
<evidence type="ECO:0000313" key="2">
    <source>
        <dbReference type="EMBL" id="NWJ45423.1"/>
    </source>
</evidence>
<organism evidence="2 4">
    <name type="scientific">Candidatus Chlorohelix allophototropha</name>
    <dbReference type="NCBI Taxonomy" id="3003348"/>
    <lineage>
        <taxon>Bacteria</taxon>
        <taxon>Bacillati</taxon>
        <taxon>Chloroflexota</taxon>
        <taxon>Chloroflexia</taxon>
        <taxon>Candidatus Chloroheliales</taxon>
        <taxon>Candidatus Chloroheliaceae</taxon>
        <taxon>Candidatus Chlorohelix</taxon>
    </lineage>
</organism>
<dbReference type="Pfam" id="PF18029">
    <property type="entry name" value="Glyoxalase_6"/>
    <property type="match status" value="1"/>
</dbReference>
<dbReference type="InterPro" id="IPR041581">
    <property type="entry name" value="Glyoxalase_6"/>
</dbReference>
<name>A0A8T7LWT0_9CHLR</name>
<proteinExistence type="predicted"/>
<evidence type="ECO:0000313" key="3">
    <source>
        <dbReference type="EMBL" id="WJW67295.1"/>
    </source>
</evidence>
<accession>A0A8T7LWT0</accession>
<feature type="domain" description="Glyoxalase-like" evidence="1">
    <location>
        <begin position="6"/>
        <end position="143"/>
    </location>
</feature>
<dbReference type="EMBL" id="CP128399">
    <property type="protein sequence ID" value="WJW67295.1"/>
    <property type="molecule type" value="Genomic_DNA"/>
</dbReference>
<sequence>MAIGFQVTFDCSNPDKLAHFWADALHYKIPNPPSGFNTWNEFLKARNIPESEWDSKSAIEDPEGKGSRIFFQKVPEPKIVKNRVHLDLNVSGGFSTPLQDRIDRVKAETARLITHGAKLQREMQTQDEYWIVLTDPEGNEFCVH</sequence>
<dbReference type="Proteomes" id="UP001431572">
    <property type="component" value="Chromosome 1"/>
</dbReference>
<evidence type="ECO:0000313" key="4">
    <source>
        <dbReference type="Proteomes" id="UP000521676"/>
    </source>
</evidence>
<evidence type="ECO:0000259" key="1">
    <source>
        <dbReference type="Pfam" id="PF18029"/>
    </source>
</evidence>